<evidence type="ECO:0000256" key="1">
    <source>
        <dbReference type="SAM" id="MobiDB-lite"/>
    </source>
</evidence>
<evidence type="ECO:0000256" key="2">
    <source>
        <dbReference type="SAM" id="Phobius"/>
    </source>
</evidence>
<organism evidence="3 4">
    <name type="scientific">Halobium salinum</name>
    <dbReference type="NCBI Taxonomy" id="1364940"/>
    <lineage>
        <taxon>Archaea</taxon>
        <taxon>Methanobacteriati</taxon>
        <taxon>Methanobacteriota</taxon>
        <taxon>Stenosarchaea group</taxon>
        <taxon>Halobacteria</taxon>
        <taxon>Halobacteriales</taxon>
        <taxon>Haloferacaceae</taxon>
        <taxon>Halobium</taxon>
    </lineage>
</organism>
<gene>
    <name evidence="3" type="ORF">ACFO0N_07550</name>
</gene>
<keyword evidence="2" id="KW-0472">Membrane</keyword>
<feature type="transmembrane region" description="Helical" evidence="2">
    <location>
        <begin position="122"/>
        <end position="140"/>
    </location>
</feature>
<dbReference type="RefSeq" id="WP_267624534.1">
    <property type="nucleotide sequence ID" value="NZ_JAODIW010000009.1"/>
</dbReference>
<dbReference type="AlphaFoldDB" id="A0ABD5PBG1"/>
<name>A0ABD5PBG1_9EURY</name>
<proteinExistence type="predicted"/>
<keyword evidence="2" id="KW-0812">Transmembrane</keyword>
<dbReference type="EMBL" id="JBHSDS010000005">
    <property type="protein sequence ID" value="MFC4357801.1"/>
    <property type="molecule type" value="Genomic_DNA"/>
</dbReference>
<feature type="region of interest" description="Disordered" evidence="1">
    <location>
        <begin position="66"/>
        <end position="105"/>
    </location>
</feature>
<evidence type="ECO:0000313" key="3">
    <source>
        <dbReference type="EMBL" id="MFC4357801.1"/>
    </source>
</evidence>
<accession>A0ABD5PBG1</accession>
<protein>
    <recommendedName>
        <fullName evidence="5">PGF-CTERM sorting domain-containing protein</fullName>
    </recommendedName>
</protein>
<dbReference type="Proteomes" id="UP001595921">
    <property type="component" value="Unassembled WGS sequence"/>
</dbReference>
<evidence type="ECO:0000313" key="4">
    <source>
        <dbReference type="Proteomes" id="UP001595921"/>
    </source>
</evidence>
<keyword evidence="2" id="KW-1133">Transmembrane helix</keyword>
<sequence length="143" mass="14602">MTAENTDVVRHSRQFDLAVGGRTLASTRVSADAGEERTFVLSGVVETTGEQTLAVGAQRRTIVVRSPSATSTAATATDAASSGTPSSATATTENGTDVAAQAEEESAVETAQGSIQQSVPTLGLGLLVLFGLVAAATFLFDRR</sequence>
<comment type="caution">
    <text evidence="3">The sequence shown here is derived from an EMBL/GenBank/DDBJ whole genome shotgun (WGS) entry which is preliminary data.</text>
</comment>
<keyword evidence="4" id="KW-1185">Reference proteome</keyword>
<feature type="compositionally biased region" description="Low complexity" evidence="1">
    <location>
        <begin position="66"/>
        <end position="92"/>
    </location>
</feature>
<reference evidence="3 4" key="1">
    <citation type="journal article" date="2019" name="Int. J. Syst. Evol. Microbiol.">
        <title>The Global Catalogue of Microorganisms (GCM) 10K type strain sequencing project: providing services to taxonomists for standard genome sequencing and annotation.</title>
        <authorList>
            <consortium name="The Broad Institute Genomics Platform"/>
            <consortium name="The Broad Institute Genome Sequencing Center for Infectious Disease"/>
            <person name="Wu L."/>
            <person name="Ma J."/>
        </authorList>
    </citation>
    <scope>NUCLEOTIDE SEQUENCE [LARGE SCALE GENOMIC DNA]</scope>
    <source>
        <strain evidence="3 4">CGMCC 1.12553</strain>
    </source>
</reference>
<evidence type="ECO:0008006" key="5">
    <source>
        <dbReference type="Google" id="ProtNLM"/>
    </source>
</evidence>